<dbReference type="Proteomes" id="UP001177670">
    <property type="component" value="Unassembled WGS sequence"/>
</dbReference>
<organism evidence="1 2">
    <name type="scientific">Melipona bicolor</name>
    <dbReference type="NCBI Taxonomy" id="60889"/>
    <lineage>
        <taxon>Eukaryota</taxon>
        <taxon>Metazoa</taxon>
        <taxon>Ecdysozoa</taxon>
        <taxon>Arthropoda</taxon>
        <taxon>Hexapoda</taxon>
        <taxon>Insecta</taxon>
        <taxon>Pterygota</taxon>
        <taxon>Neoptera</taxon>
        <taxon>Endopterygota</taxon>
        <taxon>Hymenoptera</taxon>
        <taxon>Apocrita</taxon>
        <taxon>Aculeata</taxon>
        <taxon>Apoidea</taxon>
        <taxon>Anthophila</taxon>
        <taxon>Apidae</taxon>
        <taxon>Melipona</taxon>
    </lineage>
</organism>
<name>A0AA40GF94_9HYME</name>
<reference evidence="1" key="1">
    <citation type="submission" date="2021-10" db="EMBL/GenBank/DDBJ databases">
        <title>Melipona bicolor Genome sequencing and assembly.</title>
        <authorList>
            <person name="Araujo N.S."/>
            <person name="Arias M.C."/>
        </authorList>
    </citation>
    <scope>NUCLEOTIDE SEQUENCE</scope>
    <source>
        <strain evidence="1">USP_2M_L1-L4_2017</strain>
        <tissue evidence="1">Whole body</tissue>
    </source>
</reference>
<comment type="caution">
    <text evidence="1">The sequence shown here is derived from an EMBL/GenBank/DDBJ whole genome shotgun (WGS) entry which is preliminary data.</text>
</comment>
<proteinExistence type="predicted"/>
<evidence type="ECO:0000313" key="1">
    <source>
        <dbReference type="EMBL" id="KAK1136737.1"/>
    </source>
</evidence>
<dbReference type="EMBL" id="JAHYIQ010000001">
    <property type="protein sequence ID" value="KAK1136737.1"/>
    <property type="molecule type" value="Genomic_DNA"/>
</dbReference>
<accession>A0AA40GF94</accession>
<protein>
    <submittedName>
        <fullName evidence="1">Uncharacterized protein</fullName>
    </submittedName>
</protein>
<keyword evidence="2" id="KW-1185">Reference proteome</keyword>
<gene>
    <name evidence="1" type="ORF">K0M31_001276</name>
</gene>
<sequence>MRPKGARTGAKTHRAKDNTLLGWTGLDKGCRKAGEGLADSVAAAWRTWRRRGRVCAWPPTPRDHDQYLYALLCRGKGC</sequence>
<dbReference type="AlphaFoldDB" id="A0AA40GF94"/>
<evidence type="ECO:0000313" key="2">
    <source>
        <dbReference type="Proteomes" id="UP001177670"/>
    </source>
</evidence>